<evidence type="ECO:0000256" key="14">
    <source>
        <dbReference type="ARBA" id="ARBA00023288"/>
    </source>
</evidence>
<keyword evidence="14" id="KW-0449">Lipoprotein</keyword>
<dbReference type="InterPro" id="IPR051735">
    <property type="entry name" value="CFEM_domain"/>
</dbReference>
<keyword evidence="9 17" id="KW-0732">Signal</keyword>
<evidence type="ECO:0000313" key="19">
    <source>
        <dbReference type="EMBL" id="KAF2097915.1"/>
    </source>
</evidence>
<reference evidence="19" key="1">
    <citation type="journal article" date="2020" name="Stud. Mycol.">
        <title>101 Dothideomycetes genomes: a test case for predicting lifestyles and emergence of pathogens.</title>
        <authorList>
            <person name="Haridas S."/>
            <person name="Albert R."/>
            <person name="Binder M."/>
            <person name="Bloem J."/>
            <person name="Labutti K."/>
            <person name="Salamov A."/>
            <person name="Andreopoulos B."/>
            <person name="Baker S."/>
            <person name="Barry K."/>
            <person name="Bills G."/>
            <person name="Bluhm B."/>
            <person name="Cannon C."/>
            <person name="Castanera R."/>
            <person name="Culley D."/>
            <person name="Daum C."/>
            <person name="Ezra D."/>
            <person name="Gonzalez J."/>
            <person name="Henrissat B."/>
            <person name="Kuo A."/>
            <person name="Liang C."/>
            <person name="Lipzen A."/>
            <person name="Lutzoni F."/>
            <person name="Magnuson J."/>
            <person name="Mondo S."/>
            <person name="Nolan M."/>
            <person name="Ohm R."/>
            <person name="Pangilinan J."/>
            <person name="Park H.-J."/>
            <person name="Ramirez L."/>
            <person name="Alfaro M."/>
            <person name="Sun H."/>
            <person name="Tritt A."/>
            <person name="Yoshinaga Y."/>
            <person name="Zwiers L.-H."/>
            <person name="Turgeon B."/>
            <person name="Goodwin S."/>
            <person name="Spatafora J."/>
            <person name="Crous P."/>
            <person name="Grigoriev I."/>
        </authorList>
    </citation>
    <scope>NUCLEOTIDE SEQUENCE</scope>
    <source>
        <strain evidence="19">CBS 133067</strain>
    </source>
</reference>
<evidence type="ECO:0000256" key="17">
    <source>
        <dbReference type="SAM" id="SignalP"/>
    </source>
</evidence>
<dbReference type="GO" id="GO:0005886">
    <property type="term" value="C:plasma membrane"/>
    <property type="evidence" value="ECO:0007669"/>
    <property type="project" value="UniProtKB-SubCell"/>
</dbReference>
<accession>A0A9P4M5J6</accession>
<keyword evidence="7" id="KW-0336">GPI-anchor</keyword>
<dbReference type="OrthoDB" id="3065412at2759"/>
<feature type="signal peptide" evidence="17">
    <location>
        <begin position="1"/>
        <end position="18"/>
    </location>
</feature>
<evidence type="ECO:0000313" key="20">
    <source>
        <dbReference type="Proteomes" id="UP000799772"/>
    </source>
</evidence>
<gene>
    <name evidence="19" type="ORF">NA57DRAFT_76715</name>
</gene>
<evidence type="ECO:0000256" key="12">
    <source>
        <dbReference type="ARBA" id="ARBA00023157"/>
    </source>
</evidence>
<dbReference type="PROSITE" id="PS52012">
    <property type="entry name" value="CFEM"/>
    <property type="match status" value="1"/>
</dbReference>
<evidence type="ECO:0000256" key="11">
    <source>
        <dbReference type="ARBA" id="ARBA00023136"/>
    </source>
</evidence>
<proteinExistence type="inferred from homology"/>
<comment type="caution">
    <text evidence="19">The sequence shown here is derived from an EMBL/GenBank/DDBJ whole genome shotgun (WGS) entry which is preliminary data.</text>
</comment>
<keyword evidence="11" id="KW-0472">Membrane</keyword>
<evidence type="ECO:0000256" key="2">
    <source>
        <dbReference type="ARBA" id="ARBA00004613"/>
    </source>
</evidence>
<evidence type="ECO:0000256" key="8">
    <source>
        <dbReference type="ARBA" id="ARBA00022723"/>
    </source>
</evidence>
<dbReference type="PANTHER" id="PTHR37928:SF2">
    <property type="entry name" value="GPI ANCHORED CFEM DOMAIN PROTEIN (AFU_ORTHOLOGUE AFUA_6G10580)"/>
    <property type="match status" value="1"/>
</dbReference>
<dbReference type="AlphaFoldDB" id="A0A9P4M5J6"/>
<feature type="chain" id="PRO_5040218184" description="CFEM domain-containing protein" evidence="17">
    <location>
        <begin position="19"/>
        <end position="159"/>
    </location>
</feature>
<evidence type="ECO:0000256" key="13">
    <source>
        <dbReference type="ARBA" id="ARBA00023180"/>
    </source>
</evidence>
<dbReference type="GO" id="GO:0005576">
    <property type="term" value="C:extracellular region"/>
    <property type="evidence" value="ECO:0007669"/>
    <property type="project" value="UniProtKB-SubCell"/>
</dbReference>
<dbReference type="GO" id="GO:0098552">
    <property type="term" value="C:side of membrane"/>
    <property type="evidence" value="ECO:0007669"/>
    <property type="project" value="UniProtKB-KW"/>
</dbReference>
<keyword evidence="5" id="KW-0964">Secreted</keyword>
<keyword evidence="13" id="KW-0325">Glycoprotein</keyword>
<keyword evidence="4" id="KW-1003">Cell membrane</keyword>
<keyword evidence="12 15" id="KW-1015">Disulfide bond</keyword>
<keyword evidence="8 15" id="KW-0479">Metal-binding</keyword>
<protein>
    <recommendedName>
        <fullName evidence="18">CFEM domain-containing protein</fullName>
    </recommendedName>
</protein>
<evidence type="ECO:0000256" key="6">
    <source>
        <dbReference type="ARBA" id="ARBA00022617"/>
    </source>
</evidence>
<dbReference type="Proteomes" id="UP000799772">
    <property type="component" value="Unassembled WGS sequence"/>
</dbReference>
<comment type="subcellular location">
    <subcellularLocation>
        <location evidence="1">Cell membrane</location>
        <topology evidence="1">Lipid-anchor</topology>
        <topology evidence="1">GPI-anchor</topology>
    </subcellularLocation>
    <subcellularLocation>
        <location evidence="2">Secreted</location>
    </subcellularLocation>
</comment>
<sequence>MKFILPSLTLFLAAFAAAQSTGNIPQCALLCFAQATAQSGCDTSDLACQCGKGKATIQSSVTSCIAKTNPCSSSDIAKIQPAADQLCAKAVSSSSSGSATAGSSSGSATKTSASTSGSASSTSGASAAASSTGAASQKVIVGGLGALAQVGVAVGMFAL</sequence>
<organism evidence="19 20">
    <name type="scientific">Rhizodiscina lignyota</name>
    <dbReference type="NCBI Taxonomy" id="1504668"/>
    <lineage>
        <taxon>Eukaryota</taxon>
        <taxon>Fungi</taxon>
        <taxon>Dikarya</taxon>
        <taxon>Ascomycota</taxon>
        <taxon>Pezizomycotina</taxon>
        <taxon>Dothideomycetes</taxon>
        <taxon>Pleosporomycetidae</taxon>
        <taxon>Aulographales</taxon>
        <taxon>Rhizodiscinaceae</taxon>
        <taxon>Rhizodiscina</taxon>
    </lineage>
</organism>
<name>A0A9P4M5J6_9PEZI</name>
<dbReference type="SMART" id="SM00747">
    <property type="entry name" value="CFEM"/>
    <property type="match status" value="1"/>
</dbReference>
<evidence type="ECO:0000256" key="3">
    <source>
        <dbReference type="ARBA" id="ARBA00010031"/>
    </source>
</evidence>
<feature type="region of interest" description="Disordered" evidence="16">
    <location>
        <begin position="95"/>
        <end position="121"/>
    </location>
</feature>
<comment type="caution">
    <text evidence="15">Lacks conserved residue(s) required for the propagation of feature annotation.</text>
</comment>
<evidence type="ECO:0000256" key="10">
    <source>
        <dbReference type="ARBA" id="ARBA00023004"/>
    </source>
</evidence>
<feature type="domain" description="CFEM" evidence="18">
    <location>
        <begin position="1"/>
        <end position="114"/>
    </location>
</feature>
<evidence type="ECO:0000256" key="4">
    <source>
        <dbReference type="ARBA" id="ARBA00022475"/>
    </source>
</evidence>
<evidence type="ECO:0000256" key="15">
    <source>
        <dbReference type="PROSITE-ProRule" id="PRU01356"/>
    </source>
</evidence>
<evidence type="ECO:0000256" key="5">
    <source>
        <dbReference type="ARBA" id="ARBA00022525"/>
    </source>
</evidence>
<dbReference type="PANTHER" id="PTHR37928">
    <property type="entry name" value="CFEM DOMAIN PROTEIN (AFU_ORTHOLOGUE AFUA_6G14090)"/>
    <property type="match status" value="1"/>
</dbReference>
<keyword evidence="10 15" id="KW-0408">Iron</keyword>
<keyword evidence="20" id="KW-1185">Reference proteome</keyword>
<evidence type="ECO:0000256" key="1">
    <source>
        <dbReference type="ARBA" id="ARBA00004609"/>
    </source>
</evidence>
<dbReference type="EMBL" id="ML978127">
    <property type="protein sequence ID" value="KAF2097915.1"/>
    <property type="molecule type" value="Genomic_DNA"/>
</dbReference>
<dbReference type="InterPro" id="IPR008427">
    <property type="entry name" value="Extracellular_membr_CFEM_dom"/>
</dbReference>
<evidence type="ECO:0000259" key="18">
    <source>
        <dbReference type="PROSITE" id="PS52012"/>
    </source>
</evidence>
<evidence type="ECO:0000256" key="7">
    <source>
        <dbReference type="ARBA" id="ARBA00022622"/>
    </source>
</evidence>
<evidence type="ECO:0000256" key="16">
    <source>
        <dbReference type="SAM" id="MobiDB-lite"/>
    </source>
</evidence>
<dbReference type="Pfam" id="PF05730">
    <property type="entry name" value="CFEM"/>
    <property type="match status" value="1"/>
</dbReference>
<feature type="binding site" description="axial binding residue" evidence="15">
    <location>
        <position position="45"/>
    </location>
    <ligand>
        <name>heme</name>
        <dbReference type="ChEBI" id="CHEBI:30413"/>
    </ligand>
    <ligandPart>
        <name>Fe</name>
        <dbReference type="ChEBI" id="CHEBI:18248"/>
    </ligandPart>
</feature>
<dbReference type="GO" id="GO:0046872">
    <property type="term" value="F:metal ion binding"/>
    <property type="evidence" value="ECO:0007669"/>
    <property type="project" value="UniProtKB-UniRule"/>
</dbReference>
<comment type="similarity">
    <text evidence="3">Belongs to the RBT5 family.</text>
</comment>
<keyword evidence="6 15" id="KW-0349">Heme</keyword>
<feature type="disulfide bond" evidence="15">
    <location>
        <begin position="41"/>
        <end position="48"/>
    </location>
</feature>
<evidence type="ECO:0000256" key="9">
    <source>
        <dbReference type="ARBA" id="ARBA00022729"/>
    </source>
</evidence>